<sequence>MINAYRESIHDKVKGEYDQVSSIEITSLPTTVTNLEDESNIDIDSDIATDELEEELEITAHISNGMSK</sequence>
<protein>
    <submittedName>
        <fullName evidence="2">Uncharacterized protein</fullName>
    </submittedName>
</protein>
<name>A0A8S2STA2_9BILA</name>
<evidence type="ECO:0000313" key="3">
    <source>
        <dbReference type="Proteomes" id="UP000676336"/>
    </source>
</evidence>
<accession>A0A8S2STA2</accession>
<dbReference type="EMBL" id="CAJOBI010026873">
    <property type="protein sequence ID" value="CAF4249995.1"/>
    <property type="molecule type" value="Genomic_DNA"/>
</dbReference>
<organism evidence="2 3">
    <name type="scientific">Rotaria magnacalcarata</name>
    <dbReference type="NCBI Taxonomy" id="392030"/>
    <lineage>
        <taxon>Eukaryota</taxon>
        <taxon>Metazoa</taxon>
        <taxon>Spiralia</taxon>
        <taxon>Gnathifera</taxon>
        <taxon>Rotifera</taxon>
        <taxon>Eurotatoria</taxon>
        <taxon>Bdelloidea</taxon>
        <taxon>Philodinida</taxon>
        <taxon>Philodinidae</taxon>
        <taxon>Rotaria</taxon>
    </lineage>
</organism>
<evidence type="ECO:0000313" key="1">
    <source>
        <dbReference type="EMBL" id="CAF4227992.1"/>
    </source>
</evidence>
<dbReference type="EMBL" id="CAJOBH010022175">
    <property type="protein sequence ID" value="CAF4227992.1"/>
    <property type="molecule type" value="Genomic_DNA"/>
</dbReference>
<dbReference type="AlphaFoldDB" id="A0A8S2STA2"/>
<proteinExistence type="predicted"/>
<reference evidence="2" key="1">
    <citation type="submission" date="2021-02" db="EMBL/GenBank/DDBJ databases">
        <authorList>
            <person name="Nowell W R."/>
        </authorList>
    </citation>
    <scope>NUCLEOTIDE SEQUENCE</scope>
</reference>
<evidence type="ECO:0000313" key="2">
    <source>
        <dbReference type="EMBL" id="CAF4249995.1"/>
    </source>
</evidence>
<gene>
    <name evidence="1" type="ORF">BYL167_LOCUS24663</name>
    <name evidence="2" type="ORF">SMN809_LOCUS23953</name>
</gene>
<dbReference type="Proteomes" id="UP000681967">
    <property type="component" value="Unassembled WGS sequence"/>
</dbReference>
<dbReference type="Proteomes" id="UP000676336">
    <property type="component" value="Unassembled WGS sequence"/>
</dbReference>
<comment type="caution">
    <text evidence="2">The sequence shown here is derived from an EMBL/GenBank/DDBJ whole genome shotgun (WGS) entry which is preliminary data.</text>
</comment>